<accession>A0A5B9E7X4</accession>
<dbReference type="PANTHER" id="PTHR34978">
    <property type="entry name" value="POSSIBLE SENSOR-TRANSDUCER PROTEIN BLAR"/>
    <property type="match status" value="1"/>
</dbReference>
<dbReference type="CDD" id="cd07341">
    <property type="entry name" value="M56_BlaR1_MecR1_like"/>
    <property type="match status" value="1"/>
</dbReference>
<name>A0A5B9E7X4_9BACT</name>
<keyword evidence="1" id="KW-0812">Transmembrane</keyword>
<feature type="transmembrane region" description="Helical" evidence="1">
    <location>
        <begin position="12"/>
        <end position="33"/>
    </location>
</feature>
<evidence type="ECO:0000256" key="1">
    <source>
        <dbReference type="SAM" id="Phobius"/>
    </source>
</evidence>
<dbReference type="EMBL" id="CP042806">
    <property type="protein sequence ID" value="QEE26561.1"/>
    <property type="molecule type" value="Genomic_DNA"/>
</dbReference>
<dbReference type="InterPro" id="IPR008756">
    <property type="entry name" value="Peptidase_M56"/>
</dbReference>
<sequence length="692" mass="76545">MIFSAFWKESWSIAIVNHLWQSTVVMLVAWLLTLVLKHNQARMRYWIWMAASLKLLVPFSLLAAIGRWLRPANAPVIESPQLAAAMVKMARPLLQSPKSPESFTISISDASRAVASATHHASFLPNILIAVWLCGSLFLLLRWSRHWWAIHATLRSASRISLPVDVPVFLTSCRIEPGIVGIFRPVLLLPEKIMDRLPAAQLRSILAHEICHVRRRDNLTAAIHMVVEAIFWFHPAVWWIERRLIDEREQACDEAVLQLGNDAEVYAEGILNVCKFYTESPIACMSGVTGAQLKERILRIMTKQAALKLGVGRKLLLSAVGIAAISVPMVFGLLRITEVRAQSASANQAKGIAATWQGILHTNRDLRFVVKITNAGAETLRGTFYNIDVEPDAVPVISTRLDGSSLRLELPFGTYQGTLSADGNSITGTWLQGQNPLPLTFVRATPATEWTIPHPPAVVHMAADADPSFEVATIKPSSPDEQGTRVIIHGRQFSTVRTTLNELVFFAYGLHKGQILGAPDWFSSERFDISAVPDVQGEPSPKQWQSMVKKLMADRFQVKLHYEKREFSVYALTIAKSGPKLTMSQGDPNGSAGLGFGPPGNFGAINAKMSDVANAMAYDMVDRPVVDQTGLQGRFDLRLTWKPDDMHSATERTDTSPDIFTAVEEQWGVKLVSTKAPVDVLVIDHVEKPSAN</sequence>
<keyword evidence="1" id="KW-0472">Membrane</keyword>
<feature type="transmembrane region" description="Helical" evidence="1">
    <location>
        <begin position="315"/>
        <end position="334"/>
    </location>
</feature>
<gene>
    <name evidence="3" type="ORF">FTW19_00185</name>
</gene>
<evidence type="ECO:0000313" key="3">
    <source>
        <dbReference type="EMBL" id="QEE26561.1"/>
    </source>
</evidence>
<feature type="transmembrane region" description="Helical" evidence="1">
    <location>
        <begin position="123"/>
        <end position="141"/>
    </location>
</feature>
<dbReference type="Pfam" id="PF05569">
    <property type="entry name" value="Peptidase_M56"/>
    <property type="match status" value="1"/>
</dbReference>
<dbReference type="Pfam" id="PF12543">
    <property type="entry name" value="DUF3738"/>
    <property type="match status" value="1"/>
</dbReference>
<dbReference type="RefSeq" id="WP_147645699.1">
    <property type="nucleotide sequence ID" value="NZ_CP042806.1"/>
</dbReference>
<dbReference type="Proteomes" id="UP000321820">
    <property type="component" value="Chromosome"/>
</dbReference>
<protein>
    <submittedName>
        <fullName evidence="3">TIGR03435 family protein</fullName>
    </submittedName>
</protein>
<dbReference type="PANTHER" id="PTHR34978:SF3">
    <property type="entry name" value="SLR0241 PROTEIN"/>
    <property type="match status" value="1"/>
</dbReference>
<evidence type="ECO:0000259" key="2">
    <source>
        <dbReference type="Pfam" id="PF05569"/>
    </source>
</evidence>
<evidence type="ECO:0000313" key="4">
    <source>
        <dbReference type="Proteomes" id="UP000321820"/>
    </source>
</evidence>
<dbReference type="InterPro" id="IPR052173">
    <property type="entry name" value="Beta-lactam_resp_regulator"/>
</dbReference>
<organism evidence="3 4">
    <name type="scientific">Terriglobus albidus</name>
    <dbReference type="NCBI Taxonomy" id="1592106"/>
    <lineage>
        <taxon>Bacteria</taxon>
        <taxon>Pseudomonadati</taxon>
        <taxon>Acidobacteriota</taxon>
        <taxon>Terriglobia</taxon>
        <taxon>Terriglobales</taxon>
        <taxon>Acidobacteriaceae</taxon>
        <taxon>Terriglobus</taxon>
    </lineage>
</organism>
<keyword evidence="4" id="KW-1185">Reference proteome</keyword>
<dbReference type="InterPro" id="IPR017801">
    <property type="entry name" value="DUF3738"/>
</dbReference>
<dbReference type="AlphaFoldDB" id="A0A5B9E7X4"/>
<feature type="domain" description="Peptidase M56" evidence="2">
    <location>
        <begin position="21"/>
        <end position="298"/>
    </location>
</feature>
<keyword evidence="1" id="KW-1133">Transmembrane helix</keyword>
<feature type="transmembrane region" description="Helical" evidence="1">
    <location>
        <begin position="45"/>
        <end position="65"/>
    </location>
</feature>
<dbReference type="OrthoDB" id="101623at2"/>
<reference evidence="3 4" key="1">
    <citation type="submission" date="2019-08" db="EMBL/GenBank/DDBJ databases">
        <title>Complete genome sequence of Terriglobus albidus strain ORNL.</title>
        <authorList>
            <person name="Podar M."/>
        </authorList>
    </citation>
    <scope>NUCLEOTIDE SEQUENCE [LARGE SCALE GENOMIC DNA]</scope>
    <source>
        <strain evidence="3 4">ORNL</strain>
    </source>
</reference>
<dbReference type="KEGG" id="talb:FTW19_00185"/>
<proteinExistence type="predicted"/>
<dbReference type="NCBIfam" id="TIGR03435">
    <property type="entry name" value="Soli_TIGR03435"/>
    <property type="match status" value="1"/>
</dbReference>